<dbReference type="Pfam" id="PF11991">
    <property type="entry name" value="Trp_DMAT"/>
    <property type="match status" value="1"/>
</dbReference>
<sequence length="470" mass="53284">MNGTNGNGIVNDPKPSTHAWQTLSQYLPPRDHDSDFWWNLTGRHLAGIVEAAGYSLDKQYEALLMHYHWTNWTSQLQHDGAPIEYSWKWNTSKPNDKPRIRYAIEPIGPRAGTESDPLNHDSLREIISSLKAVVPGVDTTWSNYFWSALYDRDNHRYMEERAAGARLTTSTMMCTELSTTDEEPLEFKTYFSPRHHDQPIFLDLDNWEKALKGLDPHNEARDKLLDYLRTSEEGQLMKPLTVAVDNVKPEHSRLKWYFWSPKTNFAAVRDIMTLGGRIPASAKQKAGLDDLYELIRAATSLPADHPETSEIRPPSGPGADAVEKNGGVPFGKEPEQEAALSEGDNLEDMFKGHWYYFDIAPGKSVPEVKIYVQLRVNGRDDLAIARGVCSWMESHGRGAYCGRYQKMLDDSIATHRHLNGSTGIQTFLACQFKEGKDMDVTSYFGPEAFHEARKAASDGPRRRGLLRRDE</sequence>
<dbReference type="GO" id="GO:0009820">
    <property type="term" value="P:alkaloid metabolic process"/>
    <property type="evidence" value="ECO:0007669"/>
    <property type="project" value="InterPro"/>
</dbReference>
<protein>
    <submittedName>
        <fullName evidence="5">Putative dimethylallyl tryptophan synthase 1</fullName>
    </submittedName>
</protein>
<feature type="binding site" evidence="3">
    <location>
        <position position="188"/>
    </location>
    <ligand>
        <name>dimethylallyl diphosphate</name>
        <dbReference type="ChEBI" id="CHEBI:57623"/>
    </ligand>
</feature>
<evidence type="ECO:0000313" key="5">
    <source>
        <dbReference type="EMBL" id="KKY37358.1"/>
    </source>
</evidence>
<dbReference type="InterPro" id="IPR033964">
    <property type="entry name" value="ABBA"/>
</dbReference>
<evidence type="ECO:0000313" key="6">
    <source>
        <dbReference type="Proteomes" id="UP000034680"/>
    </source>
</evidence>
<dbReference type="InterPro" id="IPR017795">
    <property type="entry name" value="ABBA_NscD-like"/>
</dbReference>
<feature type="binding site" evidence="3">
    <location>
        <position position="190"/>
    </location>
    <ligand>
        <name>dimethylallyl diphosphate</name>
        <dbReference type="ChEBI" id="CHEBI:57623"/>
    </ligand>
</feature>
<evidence type="ECO:0000256" key="4">
    <source>
        <dbReference type="SAM" id="MobiDB-lite"/>
    </source>
</evidence>
<evidence type="ECO:0000256" key="1">
    <source>
        <dbReference type="ARBA" id="ARBA00010209"/>
    </source>
</evidence>
<reference evidence="5 6" key="2">
    <citation type="submission" date="2015-05" db="EMBL/GenBank/DDBJ databases">
        <authorList>
            <person name="Morales-Cruz A."/>
            <person name="Amrine K.C."/>
            <person name="Cantu D."/>
        </authorList>
    </citation>
    <scope>NUCLEOTIDE SEQUENCE [LARGE SCALE GENOMIC DNA]</scope>
    <source>
        <strain evidence="5">DA912</strain>
    </source>
</reference>
<dbReference type="Proteomes" id="UP000034680">
    <property type="component" value="Unassembled WGS sequence"/>
</dbReference>
<dbReference type="PANTHER" id="PTHR40627">
    <property type="entry name" value="INDOLE PRENYLTRANSFERASE TDIB-RELATED"/>
    <property type="match status" value="1"/>
</dbReference>
<dbReference type="PIRSF" id="PIRSF000509">
    <property type="entry name" value="Trp_DMAT"/>
    <property type="match status" value="1"/>
</dbReference>
<comment type="similarity">
    <text evidence="1">Belongs to the tryptophan dimethylallyltransferase family.</text>
</comment>
<dbReference type="SFLD" id="SFLDG01162">
    <property type="entry name" value="I"/>
    <property type="match status" value="1"/>
</dbReference>
<dbReference type="AlphaFoldDB" id="A0A0G2HR82"/>
<dbReference type="SFLD" id="SFLDS00036">
    <property type="entry name" value="Aromatic_Prenyltransferase"/>
    <property type="match status" value="1"/>
</dbReference>
<comment type="caution">
    <text evidence="5">The sequence shown here is derived from an EMBL/GenBank/DDBJ whole genome shotgun (WGS) entry which is preliminary data.</text>
</comment>
<dbReference type="PANTHER" id="PTHR40627:SF4">
    <property type="entry name" value="PRENYLTRANSFERASE ASQH1-RELATED"/>
    <property type="match status" value="1"/>
</dbReference>
<organism evidence="5 6">
    <name type="scientific">Diaporthe ampelina</name>
    <dbReference type="NCBI Taxonomy" id="1214573"/>
    <lineage>
        <taxon>Eukaryota</taxon>
        <taxon>Fungi</taxon>
        <taxon>Dikarya</taxon>
        <taxon>Ascomycota</taxon>
        <taxon>Pezizomycotina</taxon>
        <taxon>Sordariomycetes</taxon>
        <taxon>Sordariomycetidae</taxon>
        <taxon>Diaporthales</taxon>
        <taxon>Diaporthaceae</taxon>
        <taxon>Diaporthe</taxon>
    </lineage>
</organism>
<keyword evidence="6" id="KW-1185">Reference proteome</keyword>
<evidence type="ECO:0000256" key="3">
    <source>
        <dbReference type="PIRSR" id="PIRSR000509-1"/>
    </source>
</evidence>
<evidence type="ECO:0000256" key="2">
    <source>
        <dbReference type="ARBA" id="ARBA00022679"/>
    </source>
</evidence>
<reference evidence="5 6" key="1">
    <citation type="submission" date="2015-05" db="EMBL/GenBank/DDBJ databases">
        <title>Distinctive expansion of gene families associated with plant cell wall degradation and secondary metabolism in the genomes of grapevine trunk pathogens.</title>
        <authorList>
            <person name="Lawrence D.P."/>
            <person name="Travadon R."/>
            <person name="Rolshausen P.E."/>
            <person name="Baumgartner K."/>
        </authorList>
    </citation>
    <scope>NUCLEOTIDE SEQUENCE [LARGE SCALE GENOMIC DNA]</scope>
    <source>
        <strain evidence="5">DA912</strain>
    </source>
</reference>
<gene>
    <name evidence="5" type="ORF">UCDDA912_g02631</name>
</gene>
<accession>A0A0G2HR82</accession>
<name>A0A0G2HR82_9PEZI</name>
<feature type="binding site" evidence="3">
    <location>
        <position position="371"/>
    </location>
    <ligand>
        <name>dimethylallyl diphosphate</name>
        <dbReference type="ChEBI" id="CHEBI:57623"/>
    </ligand>
</feature>
<dbReference type="NCBIfam" id="TIGR03429">
    <property type="entry name" value="arom_pren_DMATS"/>
    <property type="match status" value="1"/>
</dbReference>
<feature type="binding site" evidence="3">
    <location>
        <position position="84"/>
    </location>
    <ligand>
        <name>L-tryptophan</name>
        <dbReference type="ChEBI" id="CHEBI:57912"/>
    </ligand>
</feature>
<dbReference type="EMBL" id="LCUC01000089">
    <property type="protein sequence ID" value="KKY37358.1"/>
    <property type="molecule type" value="Genomic_DNA"/>
</dbReference>
<proteinExistence type="inferred from homology"/>
<dbReference type="InterPro" id="IPR012148">
    <property type="entry name" value="ABBA_DMATS-like"/>
</dbReference>
<keyword evidence="2" id="KW-0808">Transferase</keyword>
<feature type="binding site" evidence="3">
    <location>
        <position position="101"/>
    </location>
    <ligand>
        <name>dimethylallyl diphosphate</name>
        <dbReference type="ChEBI" id="CHEBI:57623"/>
    </ligand>
</feature>
<feature type="binding site" evidence="3">
    <location>
        <position position="253"/>
    </location>
    <ligand>
        <name>dimethylallyl diphosphate</name>
        <dbReference type="ChEBI" id="CHEBI:57623"/>
    </ligand>
</feature>
<dbReference type="GO" id="GO:0004659">
    <property type="term" value="F:prenyltransferase activity"/>
    <property type="evidence" value="ECO:0007669"/>
    <property type="project" value="TreeGrafter"/>
</dbReference>
<dbReference type="OrthoDB" id="3354387at2759"/>
<dbReference type="STRING" id="1214573.A0A0G2HR82"/>
<feature type="region of interest" description="Disordered" evidence="4">
    <location>
        <begin position="303"/>
        <end position="343"/>
    </location>
</feature>
<dbReference type="CDD" id="cd13929">
    <property type="entry name" value="PT-DMATS_CymD"/>
    <property type="match status" value="1"/>
</dbReference>
<feature type="binding site" evidence="3">
    <location>
        <position position="257"/>
    </location>
    <ligand>
        <name>dimethylallyl diphosphate</name>
        <dbReference type="ChEBI" id="CHEBI:57623"/>
    </ligand>
</feature>
<feature type="binding site" evidence="3">
    <location>
        <position position="255"/>
    </location>
    <ligand>
        <name>dimethylallyl diphosphate</name>
        <dbReference type="ChEBI" id="CHEBI:57623"/>
    </ligand>
</feature>